<evidence type="ECO:0000256" key="1">
    <source>
        <dbReference type="SAM" id="MobiDB-lite"/>
    </source>
</evidence>
<evidence type="ECO:0000313" key="3">
    <source>
        <dbReference type="Proteomes" id="UP001239994"/>
    </source>
</evidence>
<dbReference type="Proteomes" id="UP001239994">
    <property type="component" value="Unassembled WGS sequence"/>
</dbReference>
<protein>
    <submittedName>
        <fullName evidence="2">Uncharacterized protein</fullName>
    </submittedName>
</protein>
<evidence type="ECO:0000313" key="2">
    <source>
        <dbReference type="EMBL" id="KAK1784726.1"/>
    </source>
</evidence>
<feature type="compositionally biased region" description="Pro residues" evidence="1">
    <location>
        <begin position="53"/>
        <end position="64"/>
    </location>
</feature>
<reference evidence="2" key="1">
    <citation type="submission" date="2023-03" db="EMBL/GenBank/DDBJ databases">
        <title>Electrophorus voltai genome.</title>
        <authorList>
            <person name="Bian C."/>
        </authorList>
    </citation>
    <scope>NUCLEOTIDE SEQUENCE</scope>
    <source>
        <strain evidence="2">CB-2022</strain>
        <tissue evidence="2">Muscle</tissue>
    </source>
</reference>
<organism evidence="2 3">
    <name type="scientific">Electrophorus voltai</name>
    <dbReference type="NCBI Taxonomy" id="2609070"/>
    <lineage>
        <taxon>Eukaryota</taxon>
        <taxon>Metazoa</taxon>
        <taxon>Chordata</taxon>
        <taxon>Craniata</taxon>
        <taxon>Vertebrata</taxon>
        <taxon>Euteleostomi</taxon>
        <taxon>Actinopterygii</taxon>
        <taxon>Neopterygii</taxon>
        <taxon>Teleostei</taxon>
        <taxon>Ostariophysi</taxon>
        <taxon>Gymnotiformes</taxon>
        <taxon>Gymnotoidei</taxon>
        <taxon>Gymnotidae</taxon>
        <taxon>Electrophorus</taxon>
    </lineage>
</organism>
<accession>A0AAD9DK47</accession>
<comment type="caution">
    <text evidence="2">The sequence shown here is derived from an EMBL/GenBank/DDBJ whole genome shotgun (WGS) entry which is preliminary data.</text>
</comment>
<gene>
    <name evidence="2" type="ORF">P4O66_003405</name>
</gene>
<sequence length="78" mass="8277">MPLARGPALVLLDGKCLAARRQLLSAPDGQRQAERGCPKESISMGISASQPAGPRPIPSCTRPPTPRRRGAGWLSDFV</sequence>
<dbReference type="EMBL" id="JAROKS010000026">
    <property type="protein sequence ID" value="KAK1784726.1"/>
    <property type="molecule type" value="Genomic_DNA"/>
</dbReference>
<name>A0AAD9DK47_9TELE</name>
<keyword evidence="3" id="KW-1185">Reference proteome</keyword>
<feature type="region of interest" description="Disordered" evidence="1">
    <location>
        <begin position="25"/>
        <end position="78"/>
    </location>
</feature>
<dbReference type="AlphaFoldDB" id="A0AAD9DK47"/>
<proteinExistence type="predicted"/>